<evidence type="ECO:0000313" key="3">
    <source>
        <dbReference type="Proteomes" id="UP000324800"/>
    </source>
</evidence>
<feature type="region of interest" description="Disordered" evidence="1">
    <location>
        <begin position="276"/>
        <end position="299"/>
    </location>
</feature>
<sequence length="440" mass="51006">MPILEPLTANITIAIDALEQLHIDWHAIFKSIWEAAIKYACESKISRFAQTDEQIEYESHNMQQQLTRLANTNNGIMKFAQFISNMRITPSKEEQAVLINHADEIQIGGKTLLEWFDIYQTEAEKYNAPLRRARSIRSQDSNRSYVTEQIQRINQLQNPLSFFPFKSKIKQYEKINKVKIIQQTQIKDNKVKPLNKLQRPYFSPKLGSWEIDLVFGVNPVTRRRQHYLFAININTKYLVVIPLIVDEKNATPIDEVLHAPLIDQAVNPIPLVQSDQEKVEQRGRPKKYSSQEEAERIAAEQRSRAQQKYRIQRQEFRATANDLQLLLIRRLQKTIITNSIEADAIIDCQWQCLFYFCSLALQIMIQNEQNGRMVDMAGKKAVKFGPNALNALDALVHFTSILHDSRTQQSSQLMDSMHMDNSLHLSMIPSKNKFHQFALA</sequence>
<name>A0A5J4VDS5_9EUKA</name>
<reference evidence="2 3" key="1">
    <citation type="submission" date="2019-03" db="EMBL/GenBank/DDBJ databases">
        <title>Single cell metagenomics reveals metabolic interactions within the superorganism composed of flagellate Streblomastix strix and complex community of Bacteroidetes bacteria on its surface.</title>
        <authorList>
            <person name="Treitli S.C."/>
            <person name="Kolisko M."/>
            <person name="Husnik F."/>
            <person name="Keeling P."/>
            <person name="Hampl V."/>
        </authorList>
    </citation>
    <scope>NUCLEOTIDE SEQUENCE [LARGE SCALE GENOMIC DNA]</scope>
    <source>
        <strain evidence="2">ST1C</strain>
    </source>
</reference>
<proteinExistence type="predicted"/>
<evidence type="ECO:0000256" key="1">
    <source>
        <dbReference type="SAM" id="MobiDB-lite"/>
    </source>
</evidence>
<organism evidence="2 3">
    <name type="scientific">Streblomastix strix</name>
    <dbReference type="NCBI Taxonomy" id="222440"/>
    <lineage>
        <taxon>Eukaryota</taxon>
        <taxon>Metamonada</taxon>
        <taxon>Preaxostyla</taxon>
        <taxon>Oxymonadida</taxon>
        <taxon>Streblomastigidae</taxon>
        <taxon>Streblomastix</taxon>
    </lineage>
</organism>
<evidence type="ECO:0000313" key="2">
    <source>
        <dbReference type="EMBL" id="KAA6380708.1"/>
    </source>
</evidence>
<comment type="caution">
    <text evidence="2">The sequence shown here is derived from an EMBL/GenBank/DDBJ whole genome shotgun (WGS) entry which is preliminary data.</text>
</comment>
<gene>
    <name evidence="2" type="ORF">EZS28_023764</name>
</gene>
<evidence type="ECO:0008006" key="4">
    <source>
        <dbReference type="Google" id="ProtNLM"/>
    </source>
</evidence>
<dbReference type="EMBL" id="SNRW01007749">
    <property type="protein sequence ID" value="KAA6380708.1"/>
    <property type="molecule type" value="Genomic_DNA"/>
</dbReference>
<dbReference type="Proteomes" id="UP000324800">
    <property type="component" value="Unassembled WGS sequence"/>
</dbReference>
<protein>
    <recommendedName>
        <fullName evidence="4">Integrase catalytic domain-containing protein</fullName>
    </recommendedName>
</protein>
<dbReference type="AlphaFoldDB" id="A0A5J4VDS5"/>
<accession>A0A5J4VDS5</accession>